<evidence type="ECO:0000313" key="1">
    <source>
        <dbReference type="EMBL" id="MFC7200044.1"/>
    </source>
</evidence>
<evidence type="ECO:0000313" key="2">
    <source>
        <dbReference type="Proteomes" id="UP001596447"/>
    </source>
</evidence>
<dbReference type="Proteomes" id="UP001596447">
    <property type="component" value="Unassembled WGS sequence"/>
</dbReference>
<protein>
    <recommendedName>
        <fullName evidence="3">DUF2795 domain-containing protein</fullName>
    </recommendedName>
</protein>
<gene>
    <name evidence="1" type="ORF">ACFQJ9_11600</name>
</gene>
<accession>A0ABD5Z4H2</accession>
<dbReference type="RefSeq" id="WP_279529964.1">
    <property type="nucleotide sequence ID" value="NZ_CP122312.1"/>
</dbReference>
<dbReference type="EMBL" id="JBHTAR010000011">
    <property type="protein sequence ID" value="MFC7200044.1"/>
    <property type="molecule type" value="Genomic_DNA"/>
</dbReference>
<sequence length="107" mass="11634">MAARPPQSDDEEPDTIAFGIPVVEAHLDGADLSFPATDDEIVAALGNPDVPYDARGRSVPLDEALDRTGKDRFDSRRELLNELHPVLEELRTSGGTGLVDWLKSLLP</sequence>
<organism evidence="1 2">
    <name type="scientific">Halospeciosus flavus</name>
    <dbReference type="NCBI Taxonomy" id="3032283"/>
    <lineage>
        <taxon>Archaea</taxon>
        <taxon>Methanobacteriati</taxon>
        <taxon>Methanobacteriota</taxon>
        <taxon>Stenosarchaea group</taxon>
        <taxon>Halobacteria</taxon>
        <taxon>Halobacteriales</taxon>
        <taxon>Halobacteriaceae</taxon>
        <taxon>Halospeciosus</taxon>
    </lineage>
</organism>
<keyword evidence="2" id="KW-1185">Reference proteome</keyword>
<comment type="caution">
    <text evidence="1">The sequence shown here is derived from an EMBL/GenBank/DDBJ whole genome shotgun (WGS) entry which is preliminary data.</text>
</comment>
<reference evidence="1 2" key="1">
    <citation type="journal article" date="2019" name="Int. J. Syst. Evol. Microbiol.">
        <title>The Global Catalogue of Microorganisms (GCM) 10K type strain sequencing project: providing services to taxonomists for standard genome sequencing and annotation.</title>
        <authorList>
            <consortium name="The Broad Institute Genomics Platform"/>
            <consortium name="The Broad Institute Genome Sequencing Center for Infectious Disease"/>
            <person name="Wu L."/>
            <person name="Ma J."/>
        </authorList>
    </citation>
    <scope>NUCLEOTIDE SEQUENCE [LARGE SCALE GENOMIC DNA]</scope>
    <source>
        <strain evidence="1 2">XZGYJ-43</strain>
    </source>
</reference>
<name>A0ABD5Z4H2_9EURY</name>
<evidence type="ECO:0008006" key="3">
    <source>
        <dbReference type="Google" id="ProtNLM"/>
    </source>
</evidence>
<dbReference type="AlphaFoldDB" id="A0ABD5Z4H2"/>
<dbReference type="Pfam" id="PF19102">
    <property type="entry name" value="DUF5789"/>
    <property type="match status" value="1"/>
</dbReference>
<proteinExistence type="predicted"/>
<dbReference type="InterPro" id="IPR043899">
    <property type="entry name" value="DUF5789"/>
</dbReference>